<sequence>MYHISTVYLGDYVLLRPYIPSNRADGEDSVTNRICVAPSVIECIAAKSGSYDIDLNLLGSKSTIYAYRSNSTDYIVGNVPDQKQYREHWYLKPTLFTYVGSLRLLETGVIKVSSEVDMHSKLMVSHRLNYFNNIISKEELIHHWHIEALSILNG</sequence>
<proteinExistence type="predicted"/>
<name>A0A192Y5V2_9CAUD</name>
<organism evidence="1 2">
    <name type="scientific">Pseudomonas phage KTN4</name>
    <dbReference type="NCBI Taxonomy" id="1862701"/>
    <lineage>
        <taxon>Viruses</taxon>
        <taxon>Duplodnaviria</taxon>
        <taxon>Heunggongvirae</taxon>
        <taxon>Uroviricota</taxon>
        <taxon>Caudoviricetes</taxon>
        <taxon>Chimalliviridae</taxon>
        <taxon>Phikzvirus</taxon>
        <taxon>Phikzvirus phiKZ</taxon>
    </lineage>
</organism>
<accession>A0A192Y5V2</accession>
<dbReference type="EMBL" id="KU521356">
    <property type="protein sequence ID" value="ANM45098.1"/>
    <property type="molecule type" value="Genomic_DNA"/>
</dbReference>
<gene>
    <name evidence="1" type="ORF">KTN4_340</name>
</gene>
<protein>
    <submittedName>
        <fullName evidence="1">Uncharacterized protein</fullName>
    </submittedName>
</protein>
<reference evidence="1 2" key="1">
    <citation type="journal article" date="2016" name="Sci. Rep.">
        <title>A proposed integrated approach for the preclinical evaluation of phage therapy in Pseudomonas infections.</title>
        <authorList>
            <person name="Danis-Wlodarczyk K."/>
            <person name="Vandenheuvel D."/>
            <person name="Jang H.B."/>
            <person name="Briers Y."/>
            <person name="Olszak T."/>
            <person name="Arabski M."/>
            <person name="Wasik S."/>
            <person name="Drabik M."/>
            <person name="Higgins G."/>
            <person name="Tyrrell J."/>
            <person name="Harvey B.J."/>
            <person name="Noben J.P."/>
            <person name="Lavigne R."/>
            <person name="Drulis-Kawa Z."/>
        </authorList>
    </citation>
    <scope>NUCLEOTIDE SEQUENCE [LARGE SCALE GENOMIC DNA]</scope>
</reference>
<evidence type="ECO:0000313" key="1">
    <source>
        <dbReference type="EMBL" id="ANM45098.1"/>
    </source>
</evidence>
<evidence type="ECO:0000313" key="2">
    <source>
        <dbReference type="Proteomes" id="UP000224336"/>
    </source>
</evidence>
<dbReference type="Proteomes" id="UP000224336">
    <property type="component" value="Segment"/>
</dbReference>